<dbReference type="SUPFAM" id="SSF55874">
    <property type="entry name" value="ATPase domain of HSP90 chaperone/DNA topoisomerase II/histidine kinase"/>
    <property type="match status" value="1"/>
</dbReference>
<dbReference type="CDD" id="cd06225">
    <property type="entry name" value="HAMP"/>
    <property type="match status" value="1"/>
</dbReference>
<protein>
    <submittedName>
        <fullName evidence="11">Histidine kinase</fullName>
        <ecNumber evidence="11">2.7.13.3</ecNumber>
    </submittedName>
</protein>
<dbReference type="Pfam" id="PF02518">
    <property type="entry name" value="HATPase_c"/>
    <property type="match status" value="1"/>
</dbReference>
<keyword evidence="3" id="KW-0597">Phosphoprotein</keyword>
<feature type="domain" description="HAMP" evidence="10">
    <location>
        <begin position="327"/>
        <end position="379"/>
    </location>
</feature>
<dbReference type="Pfam" id="PF02743">
    <property type="entry name" value="dCache_1"/>
    <property type="match status" value="1"/>
</dbReference>
<name>A0A0C2SAU9_9BACL</name>
<evidence type="ECO:0000256" key="4">
    <source>
        <dbReference type="ARBA" id="ARBA00022679"/>
    </source>
</evidence>
<dbReference type="Proteomes" id="UP000031972">
    <property type="component" value="Unassembled WGS sequence"/>
</dbReference>
<evidence type="ECO:0000313" key="11">
    <source>
        <dbReference type="EMBL" id="KIL51059.1"/>
    </source>
</evidence>
<keyword evidence="6 11" id="KW-0418">Kinase</keyword>
<evidence type="ECO:0000259" key="10">
    <source>
        <dbReference type="PROSITE" id="PS50885"/>
    </source>
</evidence>
<dbReference type="PANTHER" id="PTHR34220:SF7">
    <property type="entry name" value="SENSOR HISTIDINE KINASE YPDA"/>
    <property type="match status" value="1"/>
</dbReference>
<keyword evidence="7 9" id="KW-1133">Transmembrane helix</keyword>
<dbReference type="InterPro" id="IPR003660">
    <property type="entry name" value="HAMP_dom"/>
</dbReference>
<dbReference type="GO" id="GO:0005886">
    <property type="term" value="C:plasma membrane"/>
    <property type="evidence" value="ECO:0007669"/>
    <property type="project" value="UniProtKB-SubCell"/>
</dbReference>
<feature type="transmembrane region" description="Helical" evidence="9">
    <location>
        <begin position="12"/>
        <end position="36"/>
    </location>
</feature>
<dbReference type="CDD" id="cd12912">
    <property type="entry name" value="PDC2_MCP_like"/>
    <property type="match status" value="1"/>
</dbReference>
<comment type="subcellular location">
    <subcellularLocation>
        <location evidence="1">Cell membrane</location>
        <topology evidence="1">Multi-pass membrane protein</topology>
    </subcellularLocation>
</comment>
<evidence type="ECO:0000256" key="9">
    <source>
        <dbReference type="SAM" id="Phobius"/>
    </source>
</evidence>
<dbReference type="InterPro" id="IPR033479">
    <property type="entry name" value="dCache_1"/>
</dbReference>
<dbReference type="Pfam" id="PF00672">
    <property type="entry name" value="HAMP"/>
    <property type="match status" value="1"/>
</dbReference>
<dbReference type="RefSeq" id="WP_041055415.1">
    <property type="nucleotide sequence ID" value="NZ_JXRR01000008.1"/>
</dbReference>
<reference evidence="11 12" key="1">
    <citation type="submission" date="2015-01" db="EMBL/GenBank/DDBJ databases">
        <title>Jeotgalibacillus campisalis genome sequencing.</title>
        <authorList>
            <person name="Goh K.M."/>
            <person name="Chan K.-G."/>
            <person name="Yaakop A.S."/>
            <person name="Ee R."/>
            <person name="Gan H.M."/>
            <person name="Chan C.S."/>
        </authorList>
    </citation>
    <scope>NUCLEOTIDE SEQUENCE [LARGE SCALE GENOMIC DNA]</scope>
    <source>
        <strain evidence="11 12">SF-57</strain>
    </source>
</reference>
<organism evidence="11 12">
    <name type="scientific">Jeotgalibacillus campisalis</name>
    <dbReference type="NCBI Taxonomy" id="220754"/>
    <lineage>
        <taxon>Bacteria</taxon>
        <taxon>Bacillati</taxon>
        <taxon>Bacillota</taxon>
        <taxon>Bacilli</taxon>
        <taxon>Bacillales</taxon>
        <taxon>Caryophanaceae</taxon>
        <taxon>Jeotgalibacillus</taxon>
    </lineage>
</organism>
<evidence type="ECO:0000256" key="8">
    <source>
        <dbReference type="ARBA" id="ARBA00023136"/>
    </source>
</evidence>
<dbReference type="InterPro" id="IPR003594">
    <property type="entry name" value="HATPase_dom"/>
</dbReference>
<dbReference type="OrthoDB" id="9776552at2"/>
<evidence type="ECO:0000256" key="6">
    <source>
        <dbReference type="ARBA" id="ARBA00022777"/>
    </source>
</evidence>
<proteinExistence type="predicted"/>
<evidence type="ECO:0000313" key="12">
    <source>
        <dbReference type="Proteomes" id="UP000031972"/>
    </source>
</evidence>
<evidence type="ECO:0000256" key="3">
    <source>
        <dbReference type="ARBA" id="ARBA00022553"/>
    </source>
</evidence>
<dbReference type="Gene3D" id="6.10.340.10">
    <property type="match status" value="1"/>
</dbReference>
<keyword evidence="8 9" id="KW-0472">Membrane</keyword>
<dbReference type="Gene3D" id="3.30.565.10">
    <property type="entry name" value="Histidine kinase-like ATPase, C-terminal domain"/>
    <property type="match status" value="1"/>
</dbReference>
<keyword evidence="5 9" id="KW-0812">Transmembrane</keyword>
<dbReference type="SUPFAM" id="SSF158472">
    <property type="entry name" value="HAMP domain-like"/>
    <property type="match status" value="1"/>
</dbReference>
<dbReference type="InterPro" id="IPR036890">
    <property type="entry name" value="HATPase_C_sf"/>
</dbReference>
<sequence length="598" mass="67396">MIKKGMYKHRFATKVVAIILVCSLIPTFFTSVFYYISSSNIVKENVRDSSLQISQQAADSLSYILATGSDMSDLVYSNERIQEVVVEDVDENLPFVTRQENNEYLSSFLNSNVYSSSFVKAIYILKQDGRSWGSGTFSEYKFSQYELSDLYWPEEATELDGEIVWTNLQLDLFRGAGENTEYVLPISRVMKDFTDLSTIAYVQVLLDGDAIIDKINEIKLGETGRFFVVDSEGKVMIDSKTDRIGSLIRNQELRLAALNTYETEFEFELEGTAYYGVKQTVANGWTVVGTVPIEEITGELLSIQYIVILSSLFFSIIAIMIGLFVARKVTEPVKTLTYQMKRVGKGDLNARTSVQTSDEIGEMSMEFNRMIEQIDQLVVQVKTEQVQKKEAELRAIKHRINPHFLFNTLSTIKWLLTFKQFDRANVALTSLNRLLEANMGKKGTFVTIAEEIDIVEKFIDIMKIRYEQEFHLILDLEESVKAFHVPQMLLQPIVENAIFHGIVPKGVEGTVLITGRSIEKGIRLTVQDDGMGMSEESLNAINHAVQTKSKSLGIGLLHVVDSIDLYFAPESTVMINSDAKGTTLSITLIQKNGEGNHV</sequence>
<dbReference type="EC" id="2.7.13.3" evidence="11"/>
<keyword evidence="2" id="KW-1003">Cell membrane</keyword>
<dbReference type="Gene3D" id="3.30.450.20">
    <property type="entry name" value="PAS domain"/>
    <property type="match status" value="2"/>
</dbReference>
<evidence type="ECO:0000256" key="5">
    <source>
        <dbReference type="ARBA" id="ARBA00022692"/>
    </source>
</evidence>
<dbReference type="EMBL" id="JXRR01000008">
    <property type="protein sequence ID" value="KIL51059.1"/>
    <property type="molecule type" value="Genomic_DNA"/>
</dbReference>
<evidence type="ECO:0000256" key="7">
    <source>
        <dbReference type="ARBA" id="ARBA00022989"/>
    </source>
</evidence>
<dbReference type="SMART" id="SM00304">
    <property type="entry name" value="HAMP"/>
    <property type="match status" value="1"/>
</dbReference>
<dbReference type="Pfam" id="PF06580">
    <property type="entry name" value="His_kinase"/>
    <property type="match status" value="1"/>
</dbReference>
<dbReference type="InterPro" id="IPR050640">
    <property type="entry name" value="Bact_2-comp_sensor_kinase"/>
</dbReference>
<feature type="transmembrane region" description="Helical" evidence="9">
    <location>
        <begin position="305"/>
        <end position="326"/>
    </location>
</feature>
<evidence type="ECO:0000256" key="1">
    <source>
        <dbReference type="ARBA" id="ARBA00004651"/>
    </source>
</evidence>
<dbReference type="AlphaFoldDB" id="A0A0C2SAU9"/>
<dbReference type="GO" id="GO:0000155">
    <property type="term" value="F:phosphorelay sensor kinase activity"/>
    <property type="evidence" value="ECO:0007669"/>
    <property type="project" value="InterPro"/>
</dbReference>
<evidence type="ECO:0000256" key="2">
    <source>
        <dbReference type="ARBA" id="ARBA00022475"/>
    </source>
</evidence>
<comment type="caution">
    <text evidence="11">The sequence shown here is derived from an EMBL/GenBank/DDBJ whole genome shotgun (WGS) entry which is preliminary data.</text>
</comment>
<keyword evidence="12" id="KW-1185">Reference proteome</keyword>
<keyword evidence="4 11" id="KW-0808">Transferase</keyword>
<dbReference type="PROSITE" id="PS50885">
    <property type="entry name" value="HAMP"/>
    <property type="match status" value="1"/>
</dbReference>
<dbReference type="InterPro" id="IPR010559">
    <property type="entry name" value="Sig_transdc_His_kin_internal"/>
</dbReference>
<gene>
    <name evidence="11" type="ORF">KR50_09400</name>
</gene>
<accession>A0A0C2SAU9</accession>
<dbReference type="PANTHER" id="PTHR34220">
    <property type="entry name" value="SENSOR HISTIDINE KINASE YPDA"/>
    <property type="match status" value="1"/>
</dbReference>
<dbReference type="PATRIC" id="fig|220754.4.peg.958"/>